<dbReference type="SMART" id="SM00563">
    <property type="entry name" value="PlsC"/>
    <property type="match status" value="1"/>
</dbReference>
<dbReference type="Gene3D" id="3.40.50.12780">
    <property type="entry name" value="N-terminal domain of ligase-like"/>
    <property type="match status" value="1"/>
</dbReference>
<keyword evidence="8" id="KW-0808">Transferase</keyword>
<dbReference type="Pfam" id="PF13193">
    <property type="entry name" value="AMP-binding_C"/>
    <property type="match status" value="1"/>
</dbReference>
<dbReference type="GO" id="GO:0031956">
    <property type="term" value="F:medium-chain fatty acid-CoA ligase activity"/>
    <property type="evidence" value="ECO:0007669"/>
    <property type="project" value="TreeGrafter"/>
</dbReference>
<feature type="transmembrane region" description="Helical" evidence="6">
    <location>
        <begin position="21"/>
        <end position="40"/>
    </location>
</feature>
<gene>
    <name evidence="8" type="ORF">SAMN02910344_01758</name>
</gene>
<sequence length="1159" mass="126689">MDNSVKLTSNKSFLSFFSVKLLGAFNDSFIQAGFLAFVTYALLNTPEHSQTLVYLASGLFMIPVFLFSALAGELSDKYDKAKLLRNLKIFEICIAVIIAVSYFNSSEAGMLLGMFLTGVEASFFTPIRLSIVPFITGKDKLITANSALESGSYITKFAGTIAGIIAGASINVYFPVILILLSSLGFIAAKNIASQEPADASTVVHKMFIQSTWSNLKYARHSKQVYLSLLGLAGAWCVTVTFMIQLSQIANNIFVNGLGKEILSPLFLGPFCLGIGAGAAVASKVYKEESINAFLPVSAVIEAILMIYFTFVLFFQSPLEYGSDKIDTFDQGVDFVTSYLSSFSGINMLVTIFLITFFAAMFIVPVTSYLQEKSPDEIRTRIMSANNITAALFSVISSVIGIACTAVFGAQNGLSLMSAIIAFVCLVGALLTVGILPVPMVRAAVRKVLEIVYHARCEGLENFKSREGKRTLIIANHTSFLDGVLLWTYLHDNISYAVDTGIASRWYFKPLLSMAKYYPIDSTNPMAIRSLIKEIDNGNIPAIFPEGRITTTGTLMKIYSGTAVIADKADAEILPVIIEGSQYSSFSYFGSKFRHKPRSRILVKVMPAIRFSVPEQYTGKARAQKASDLMYNLMARMKVEASIMTNNTLFGSFIDTCKTLSTSKKILEDHNRKPITSKSLFVKSMALGSYFKNSENENYVGLLLPNSAAGVVTFMALQACGKIPCMLNFSTGAKNLVACCGAVPLRVVYTSRTFIEKGGFSALTDALAESGITVKYLEDLQGKISTFTKVSALFSLLKPYRSYQKLCGGQKNSDAPAVILFTSGSEGLPKGVVLSHRNIETNIVQLQAVLPFSMLDSVFNSMPMFHSFGLTAGTLLPLITGMKVFMYPSPLHYKNVPLLVYDTNSTAIFGTDTFLRGYAEYAHPYDMYAVRFVVSGGEKLKEETVNLWNDKFGIRILEGYGATETAPVISVNTNMHYKRNTAGCPLPGIETRLEPIPGISEGGRLWVRGDNVMMGYLRADNPGVIDPPADKWYDTGDIATIDENNFIHIQGRAKRFAKIAGEMVSLTQVETALNKMYPDNPLAVVSVPDAKKGEQLMLFIAGGEASRSEIKEYFKSQGISELAIPKYIQVVESIPLNGTGKIDYLKVKSEALKLIGEEA</sequence>
<feature type="transmembrane region" description="Helical" evidence="6">
    <location>
        <begin position="346"/>
        <end position="370"/>
    </location>
</feature>
<dbReference type="Pfam" id="PF07690">
    <property type="entry name" value="MFS_1"/>
    <property type="match status" value="1"/>
</dbReference>
<dbReference type="RefSeq" id="WP_093142917.1">
    <property type="nucleotide sequence ID" value="NZ_FOXF01000038.1"/>
</dbReference>
<dbReference type="EMBL" id="FOXF01000038">
    <property type="protein sequence ID" value="SFP57220.1"/>
    <property type="molecule type" value="Genomic_DNA"/>
</dbReference>
<reference evidence="8 9" key="1">
    <citation type="submission" date="2016-10" db="EMBL/GenBank/DDBJ databases">
        <authorList>
            <person name="Varghese N."/>
            <person name="Submissions S."/>
        </authorList>
    </citation>
    <scope>NUCLEOTIDE SEQUENCE [LARGE SCALE GENOMIC DNA]</scope>
    <source>
        <strain evidence="8 9">DSM 1361</strain>
    </source>
</reference>
<dbReference type="InterPro" id="IPR000873">
    <property type="entry name" value="AMP-dep_synth/lig_dom"/>
</dbReference>
<dbReference type="PROSITE" id="PS00455">
    <property type="entry name" value="AMP_BINDING"/>
    <property type="match status" value="1"/>
</dbReference>
<dbReference type="Gene3D" id="1.20.1250.20">
    <property type="entry name" value="MFS general substrate transporter like domains"/>
    <property type="match status" value="1"/>
</dbReference>
<dbReference type="InterPro" id="IPR002123">
    <property type="entry name" value="Plipid/glycerol_acylTrfase"/>
</dbReference>
<keyword evidence="8" id="KW-0012">Acyltransferase</keyword>
<feature type="transmembrane region" description="Helical" evidence="6">
    <location>
        <begin position="225"/>
        <end position="250"/>
    </location>
</feature>
<feature type="transmembrane region" description="Helical" evidence="6">
    <location>
        <begin position="294"/>
        <end position="315"/>
    </location>
</feature>
<dbReference type="InterPro" id="IPR045851">
    <property type="entry name" value="AMP-bd_C_sf"/>
</dbReference>
<evidence type="ECO:0000256" key="6">
    <source>
        <dbReference type="SAM" id="Phobius"/>
    </source>
</evidence>
<feature type="transmembrane region" description="Helical" evidence="6">
    <location>
        <begin position="262"/>
        <end position="282"/>
    </location>
</feature>
<dbReference type="SUPFAM" id="SSF69593">
    <property type="entry name" value="Glycerol-3-phosphate (1)-acyltransferase"/>
    <property type="match status" value="1"/>
</dbReference>
<protein>
    <submittedName>
        <fullName evidence="8">Acyl-[acyl-carrier-protein]-phospholipid O-acyltransferase / long-chain-fatty-acid--[acyl-carrier-protein] ligase</fullName>
    </submittedName>
</protein>
<accession>A0A662ZK60</accession>
<evidence type="ECO:0000313" key="8">
    <source>
        <dbReference type="EMBL" id="SFP57220.1"/>
    </source>
</evidence>
<feature type="transmembrane region" description="Helical" evidence="6">
    <location>
        <begin position="83"/>
        <end position="103"/>
    </location>
</feature>
<evidence type="ECO:0000256" key="3">
    <source>
        <dbReference type="ARBA" id="ARBA00022692"/>
    </source>
</evidence>
<evidence type="ECO:0000256" key="2">
    <source>
        <dbReference type="ARBA" id="ARBA00022598"/>
    </source>
</evidence>
<dbReference type="SUPFAM" id="SSF103473">
    <property type="entry name" value="MFS general substrate transporter"/>
    <property type="match status" value="1"/>
</dbReference>
<dbReference type="GO" id="GO:0016746">
    <property type="term" value="F:acyltransferase activity"/>
    <property type="evidence" value="ECO:0007669"/>
    <property type="project" value="UniProtKB-KW"/>
</dbReference>
<dbReference type="InterPro" id="IPR020845">
    <property type="entry name" value="AMP-binding_CS"/>
</dbReference>
<dbReference type="OrthoDB" id="9803968at2"/>
<evidence type="ECO:0000256" key="5">
    <source>
        <dbReference type="ARBA" id="ARBA00023136"/>
    </source>
</evidence>
<dbReference type="InterPro" id="IPR011701">
    <property type="entry name" value="MFS"/>
</dbReference>
<dbReference type="Gene3D" id="3.30.300.30">
    <property type="match status" value="1"/>
</dbReference>
<dbReference type="GO" id="GO:0006631">
    <property type="term" value="P:fatty acid metabolic process"/>
    <property type="evidence" value="ECO:0007669"/>
    <property type="project" value="TreeGrafter"/>
</dbReference>
<feature type="transmembrane region" description="Helical" evidence="6">
    <location>
        <begin position="416"/>
        <end position="438"/>
    </location>
</feature>
<dbReference type="Pfam" id="PF00501">
    <property type="entry name" value="AMP-binding"/>
    <property type="match status" value="1"/>
</dbReference>
<evidence type="ECO:0000313" key="9">
    <source>
        <dbReference type="Proteomes" id="UP000243745"/>
    </source>
</evidence>
<keyword evidence="4 6" id="KW-1133">Transmembrane helix</keyword>
<evidence type="ECO:0000259" key="7">
    <source>
        <dbReference type="SMART" id="SM00563"/>
    </source>
</evidence>
<dbReference type="PANTHER" id="PTHR43201:SF5">
    <property type="entry name" value="MEDIUM-CHAIN ACYL-COA LIGASE ACSF2, MITOCHONDRIAL"/>
    <property type="match status" value="1"/>
</dbReference>
<keyword evidence="9" id="KW-1185">Reference proteome</keyword>
<organism evidence="8 9">
    <name type="scientific">Ruminobacter amylophilus</name>
    <dbReference type="NCBI Taxonomy" id="867"/>
    <lineage>
        <taxon>Bacteria</taxon>
        <taxon>Pseudomonadati</taxon>
        <taxon>Pseudomonadota</taxon>
        <taxon>Gammaproteobacteria</taxon>
        <taxon>Aeromonadales</taxon>
        <taxon>Succinivibrionaceae</taxon>
        <taxon>Ruminobacter</taxon>
    </lineage>
</organism>
<dbReference type="CDD" id="cd06173">
    <property type="entry name" value="MFS_MefA_like"/>
    <property type="match status" value="1"/>
</dbReference>
<feature type="transmembrane region" description="Helical" evidence="6">
    <location>
        <begin position="52"/>
        <end position="71"/>
    </location>
</feature>
<proteinExistence type="inferred from homology"/>
<dbReference type="AlphaFoldDB" id="A0A662ZK60"/>
<dbReference type="InterPro" id="IPR025110">
    <property type="entry name" value="AMP-bd_C"/>
</dbReference>
<dbReference type="GO" id="GO:0022857">
    <property type="term" value="F:transmembrane transporter activity"/>
    <property type="evidence" value="ECO:0007669"/>
    <property type="project" value="InterPro"/>
</dbReference>
<keyword evidence="3 6" id="KW-0812">Transmembrane</keyword>
<feature type="transmembrane region" description="Helical" evidence="6">
    <location>
        <begin position="472"/>
        <end position="490"/>
    </location>
</feature>
<dbReference type="InterPro" id="IPR036259">
    <property type="entry name" value="MFS_trans_sf"/>
</dbReference>
<name>A0A662ZK60_9GAMM</name>
<dbReference type="SUPFAM" id="SSF56801">
    <property type="entry name" value="Acetyl-CoA synthetase-like"/>
    <property type="match status" value="1"/>
</dbReference>
<evidence type="ECO:0000256" key="1">
    <source>
        <dbReference type="ARBA" id="ARBA00006432"/>
    </source>
</evidence>
<comment type="similarity">
    <text evidence="1">Belongs to the ATP-dependent AMP-binding enzyme family.</text>
</comment>
<keyword evidence="2 8" id="KW-0436">Ligase</keyword>
<dbReference type="Pfam" id="PF01553">
    <property type="entry name" value="Acyltransferase"/>
    <property type="match status" value="1"/>
</dbReference>
<dbReference type="PANTHER" id="PTHR43201">
    <property type="entry name" value="ACYL-COA SYNTHETASE"/>
    <property type="match status" value="1"/>
</dbReference>
<dbReference type="CDD" id="cd07989">
    <property type="entry name" value="LPLAT_AGPAT-like"/>
    <property type="match status" value="1"/>
</dbReference>
<feature type="domain" description="Phospholipid/glycerol acyltransferase" evidence="7">
    <location>
        <begin position="471"/>
        <end position="581"/>
    </location>
</feature>
<keyword evidence="5 6" id="KW-0472">Membrane</keyword>
<dbReference type="Proteomes" id="UP000243745">
    <property type="component" value="Unassembled WGS sequence"/>
</dbReference>
<evidence type="ECO:0000256" key="4">
    <source>
        <dbReference type="ARBA" id="ARBA00022989"/>
    </source>
</evidence>
<dbReference type="InterPro" id="IPR042099">
    <property type="entry name" value="ANL_N_sf"/>
</dbReference>
<feature type="transmembrane region" description="Helical" evidence="6">
    <location>
        <begin position="390"/>
        <end position="410"/>
    </location>
</feature>